<accession>A0A4V3D5W1</accession>
<dbReference type="PANTHER" id="PTHR42806">
    <property type="entry name" value="GLYCINE CLEAVAGE SYSTEM P-PROTEIN"/>
    <property type="match status" value="1"/>
</dbReference>
<dbReference type="NCBIfam" id="NF001696">
    <property type="entry name" value="PRK00451.1"/>
    <property type="match status" value="1"/>
</dbReference>
<name>A0A4V3D5W1_9BACI</name>
<comment type="function">
    <text evidence="1 4">The glycine cleavage system catalyzes the degradation of glycine. The P protein binds the alpha-amino group of glycine through its pyridoxal phosphate cofactor; CO(2) is released and the remaining methylamine moiety is then transferred to the lipoamide cofactor of the H protein.</text>
</comment>
<dbReference type="OrthoDB" id="9771867at2"/>
<dbReference type="Pfam" id="PF02347">
    <property type="entry name" value="GDC-P"/>
    <property type="match status" value="1"/>
</dbReference>
<dbReference type="GO" id="GO:0009116">
    <property type="term" value="P:nucleoside metabolic process"/>
    <property type="evidence" value="ECO:0007669"/>
    <property type="project" value="InterPro"/>
</dbReference>
<comment type="caution">
    <text evidence="6">The sequence shown here is derived from an EMBL/GenBank/DDBJ whole genome shotgun (WGS) entry which is preliminary data.</text>
</comment>
<dbReference type="EC" id="1.4.4.2" evidence="4"/>
<dbReference type="HAMAP" id="MF_00712">
    <property type="entry name" value="GcvPA"/>
    <property type="match status" value="1"/>
</dbReference>
<dbReference type="Gene3D" id="3.40.640.10">
    <property type="entry name" value="Type I PLP-dependent aspartate aminotransferase-like (Major domain)"/>
    <property type="match status" value="1"/>
</dbReference>
<dbReference type="EMBL" id="SNYJ01000003">
    <property type="protein sequence ID" value="TDQ41667.1"/>
    <property type="molecule type" value="Genomic_DNA"/>
</dbReference>
<dbReference type="InterPro" id="IPR049315">
    <property type="entry name" value="GDC-P_N"/>
</dbReference>
<dbReference type="PANTHER" id="PTHR42806:SF1">
    <property type="entry name" value="GLYCINE DEHYDROGENASE (DECARBOXYLATING)"/>
    <property type="match status" value="1"/>
</dbReference>
<dbReference type="InterPro" id="IPR015422">
    <property type="entry name" value="PyrdxlP-dep_Trfase_small"/>
</dbReference>
<evidence type="ECO:0000259" key="5">
    <source>
        <dbReference type="Pfam" id="PF02347"/>
    </source>
</evidence>
<comment type="subunit">
    <text evidence="4">The glycine cleavage system is composed of four proteins: P, T, L and H. In this organism, the P 'protein' is a heterodimer of two subunits.</text>
</comment>
<dbReference type="PIRSF" id="PIRSF006815">
    <property type="entry name" value="GcvPA"/>
    <property type="match status" value="1"/>
</dbReference>
<feature type="domain" description="Glycine cleavage system P-protein N-terminal" evidence="5">
    <location>
        <begin position="3"/>
        <end position="442"/>
    </location>
</feature>
<dbReference type="CDD" id="cd00613">
    <property type="entry name" value="GDC-P"/>
    <property type="match status" value="1"/>
</dbReference>
<comment type="catalytic activity">
    <reaction evidence="3 4">
        <text>N(6)-[(R)-lipoyl]-L-lysyl-[glycine-cleavage complex H protein] + glycine + H(+) = N(6)-[(R)-S(8)-aminomethyldihydrolipoyl]-L-lysyl-[glycine-cleavage complex H protein] + CO2</text>
        <dbReference type="Rhea" id="RHEA:24304"/>
        <dbReference type="Rhea" id="RHEA-COMP:10494"/>
        <dbReference type="Rhea" id="RHEA-COMP:10495"/>
        <dbReference type="ChEBI" id="CHEBI:15378"/>
        <dbReference type="ChEBI" id="CHEBI:16526"/>
        <dbReference type="ChEBI" id="CHEBI:57305"/>
        <dbReference type="ChEBI" id="CHEBI:83099"/>
        <dbReference type="ChEBI" id="CHEBI:83143"/>
        <dbReference type="EC" id="1.4.4.2"/>
    </reaction>
</comment>
<dbReference type="GO" id="GO:0019464">
    <property type="term" value="P:glycine decarboxylation via glycine cleavage system"/>
    <property type="evidence" value="ECO:0007669"/>
    <property type="project" value="UniProtKB-UniRule"/>
</dbReference>
<sequence>MQHRYLPMTDADKAEMLADLGVESVEELFSSIPTNLRYDILQSDLKTSMSETDLLAYFQEKAEQNQHMKNMTSFLGAGVYDHFIPIVVDNVISRPEFYTAYTPYQPEISQGELQAIFEFQTMISELTGMDLANSSMYDGATALAEAAQLSAYHTKKRNVIVSGAVHPESREVLMTYSGGDAFDVVLAPHANGVTDRAALEPLLDENTACLIVQSPSFYGQIEDLEALAEKAKAVGALFIVSSNPLSLGVLKPPGEAGADIVVGDVQPFGIPAQYGGPHCGFFAAKKAFMRKMPGRLVGETLDENGERGYVLTLQTREQHIRRDKATSNICSNHALFALASSVAMSALGKQGVAEMAQQNIRHAQYAKNTFASAGIPIVYEGPFFNEFVIDTKISASVVNRHLLKQGIIGGFDLARANTEDAGKMLICVTELKKRDDIDKLVRYVKEAITHEETAIPSV</sequence>
<dbReference type="AlphaFoldDB" id="A0A4V3D5W1"/>
<evidence type="ECO:0000256" key="4">
    <source>
        <dbReference type="HAMAP-Rule" id="MF_00712"/>
    </source>
</evidence>
<dbReference type="SUPFAM" id="SSF53383">
    <property type="entry name" value="PLP-dependent transferases"/>
    <property type="match status" value="1"/>
</dbReference>
<keyword evidence="7" id="KW-1185">Reference proteome</keyword>
<proteinExistence type="inferred from homology"/>
<organism evidence="6 7">
    <name type="scientific">Aureibacillus halotolerans</name>
    <dbReference type="NCBI Taxonomy" id="1508390"/>
    <lineage>
        <taxon>Bacteria</taxon>
        <taxon>Bacillati</taxon>
        <taxon>Bacillota</taxon>
        <taxon>Bacilli</taxon>
        <taxon>Bacillales</taxon>
        <taxon>Bacillaceae</taxon>
        <taxon>Aureibacillus</taxon>
    </lineage>
</organism>
<dbReference type="GO" id="GO:0004375">
    <property type="term" value="F:glycine dehydrogenase (decarboxylating) activity"/>
    <property type="evidence" value="ECO:0007669"/>
    <property type="project" value="UniProtKB-EC"/>
</dbReference>
<protein>
    <recommendedName>
        <fullName evidence="4">Probable glycine dehydrogenase (decarboxylating) subunit 1</fullName>
        <ecNumber evidence="4">1.4.4.2</ecNumber>
    </recommendedName>
    <alternativeName>
        <fullName evidence="4">Glycine cleavage system P-protein subunit 1</fullName>
    </alternativeName>
    <alternativeName>
        <fullName evidence="4">Glycine decarboxylase subunit 1</fullName>
    </alternativeName>
    <alternativeName>
        <fullName evidence="4">Glycine dehydrogenase (aminomethyl-transferring) subunit 1</fullName>
    </alternativeName>
</protein>
<dbReference type="Proteomes" id="UP000295632">
    <property type="component" value="Unassembled WGS sequence"/>
</dbReference>
<evidence type="ECO:0000256" key="1">
    <source>
        <dbReference type="ARBA" id="ARBA00003788"/>
    </source>
</evidence>
<dbReference type="InterPro" id="IPR015421">
    <property type="entry name" value="PyrdxlP-dep_Trfase_major"/>
</dbReference>
<evidence type="ECO:0000256" key="3">
    <source>
        <dbReference type="ARBA" id="ARBA00049026"/>
    </source>
</evidence>
<dbReference type="InterPro" id="IPR020581">
    <property type="entry name" value="GDC_P"/>
</dbReference>
<evidence type="ECO:0000313" key="7">
    <source>
        <dbReference type="Proteomes" id="UP000295632"/>
    </source>
</evidence>
<reference evidence="6 7" key="1">
    <citation type="submission" date="2019-03" db="EMBL/GenBank/DDBJ databases">
        <title>Genomic Encyclopedia of Type Strains, Phase IV (KMG-IV): sequencing the most valuable type-strain genomes for metagenomic binning, comparative biology and taxonomic classification.</title>
        <authorList>
            <person name="Goeker M."/>
        </authorList>
    </citation>
    <scope>NUCLEOTIDE SEQUENCE [LARGE SCALE GENOMIC DNA]</scope>
    <source>
        <strain evidence="6 7">DSM 28697</strain>
    </source>
</reference>
<dbReference type="Gene3D" id="3.90.1150.10">
    <property type="entry name" value="Aspartate Aminotransferase, domain 1"/>
    <property type="match status" value="1"/>
</dbReference>
<dbReference type="InterPro" id="IPR015424">
    <property type="entry name" value="PyrdxlP-dep_Trfase"/>
</dbReference>
<dbReference type="InterPro" id="IPR023010">
    <property type="entry name" value="GcvPA"/>
</dbReference>
<gene>
    <name evidence="4" type="primary">gcvPA</name>
    <name evidence="6" type="ORF">EV213_103246</name>
</gene>
<evidence type="ECO:0000313" key="6">
    <source>
        <dbReference type="EMBL" id="TDQ41667.1"/>
    </source>
</evidence>
<keyword evidence="2 4" id="KW-0560">Oxidoreductase</keyword>
<dbReference type="RefSeq" id="WP_133579524.1">
    <property type="nucleotide sequence ID" value="NZ_SNYJ01000003.1"/>
</dbReference>
<comment type="similarity">
    <text evidence="4">Belongs to the GcvP family. N-terminal subunit subfamily.</text>
</comment>
<evidence type="ECO:0000256" key="2">
    <source>
        <dbReference type="ARBA" id="ARBA00023002"/>
    </source>
</evidence>